<dbReference type="PaxDb" id="3708-A0A078H4L7"/>
<comment type="similarity">
    <text evidence="5">Belongs to the HIPP family.</text>
</comment>
<name>A0A078H4L7_BRANA</name>
<dbReference type="SUPFAM" id="SSF55008">
    <property type="entry name" value="HMA, heavy metal-associated domain"/>
    <property type="match status" value="1"/>
</dbReference>
<dbReference type="PANTHER" id="PTHR46195:SF30">
    <property type="entry name" value="HEAVY METAL-ASSOCIATED ISOPRENYLATED PLANT PROTEIN 17-RELATED"/>
    <property type="match status" value="1"/>
</dbReference>
<reference evidence="7" key="3">
    <citation type="submission" date="2021-01" db="EMBL/GenBank/DDBJ databases">
        <authorList>
            <consortium name="Genoscope - CEA"/>
            <person name="William W."/>
        </authorList>
    </citation>
    <scope>NUCLEOTIDE SEQUENCE</scope>
</reference>
<protein>
    <submittedName>
        <fullName evidence="7">(rape) hypothetical protein</fullName>
    </submittedName>
    <submittedName>
        <fullName evidence="8">BnaC03g42160D protein</fullName>
    </submittedName>
</protein>
<keyword evidence="9" id="KW-1185">Reference proteome</keyword>
<evidence type="ECO:0000256" key="3">
    <source>
        <dbReference type="ARBA" id="ARBA00023288"/>
    </source>
</evidence>
<evidence type="ECO:0000256" key="1">
    <source>
        <dbReference type="ARBA" id="ARBA00022481"/>
    </source>
</evidence>
<gene>
    <name evidence="8" type="primary">BnaC03g42160D</name>
    <name evidence="7" type="ORF">DARMORV10_C03P51740.1</name>
    <name evidence="8" type="ORF">GSBRNA2T00052039001</name>
</gene>
<dbReference type="InterPro" id="IPR006121">
    <property type="entry name" value="HMA_dom"/>
</dbReference>
<evidence type="ECO:0000256" key="5">
    <source>
        <dbReference type="ARBA" id="ARBA00024045"/>
    </source>
</evidence>
<dbReference type="EMBL" id="HG994367">
    <property type="protein sequence ID" value="CAF1705273.1"/>
    <property type="molecule type" value="Genomic_DNA"/>
</dbReference>
<evidence type="ECO:0000259" key="6">
    <source>
        <dbReference type="PROSITE" id="PS50846"/>
    </source>
</evidence>
<dbReference type="OMA" id="MNCNACE"/>
<dbReference type="InterPro" id="IPR044577">
    <property type="entry name" value="HIPP4/7/8/17/18/19"/>
</dbReference>
<dbReference type="Proteomes" id="UP000028999">
    <property type="component" value="Unassembled WGS sequence"/>
</dbReference>
<evidence type="ECO:0000256" key="2">
    <source>
        <dbReference type="ARBA" id="ARBA00022723"/>
    </source>
</evidence>
<dbReference type="STRING" id="3708.A0A078H4L7"/>
<dbReference type="PANTHER" id="PTHR46195">
    <property type="entry name" value="HEAVY METAL-ASSOCIATED ISOPRENYLATED PLANT PROTEIN 7"/>
    <property type="match status" value="1"/>
</dbReference>
<evidence type="ECO:0000256" key="4">
    <source>
        <dbReference type="ARBA" id="ARBA00023289"/>
    </source>
</evidence>
<reference evidence="8 9" key="1">
    <citation type="journal article" date="2014" name="Science">
        <title>Plant genetics. Early allopolyploid evolution in the post-Neolithic Brassica napus oilseed genome.</title>
        <authorList>
            <person name="Chalhoub B."/>
            <person name="Denoeud F."/>
            <person name="Liu S."/>
            <person name="Parkin I.A."/>
            <person name="Tang H."/>
            <person name="Wang X."/>
            <person name="Chiquet J."/>
            <person name="Belcram H."/>
            <person name="Tong C."/>
            <person name="Samans B."/>
            <person name="Correa M."/>
            <person name="Da Silva C."/>
            <person name="Just J."/>
            <person name="Falentin C."/>
            <person name="Koh C.S."/>
            <person name="Le Clainche I."/>
            <person name="Bernard M."/>
            <person name="Bento P."/>
            <person name="Noel B."/>
            <person name="Labadie K."/>
            <person name="Alberti A."/>
            <person name="Charles M."/>
            <person name="Arnaud D."/>
            <person name="Guo H."/>
            <person name="Daviaud C."/>
            <person name="Alamery S."/>
            <person name="Jabbari K."/>
            <person name="Zhao M."/>
            <person name="Edger P.P."/>
            <person name="Chelaifa H."/>
            <person name="Tack D."/>
            <person name="Lassalle G."/>
            <person name="Mestiri I."/>
            <person name="Schnel N."/>
            <person name="Le Paslier M.C."/>
            <person name="Fan G."/>
            <person name="Renault V."/>
            <person name="Bayer P.E."/>
            <person name="Golicz A.A."/>
            <person name="Manoli S."/>
            <person name="Lee T.H."/>
            <person name="Thi V.H."/>
            <person name="Chalabi S."/>
            <person name="Hu Q."/>
            <person name="Fan C."/>
            <person name="Tollenaere R."/>
            <person name="Lu Y."/>
            <person name="Battail C."/>
            <person name="Shen J."/>
            <person name="Sidebottom C.H."/>
            <person name="Wang X."/>
            <person name="Canaguier A."/>
            <person name="Chauveau A."/>
            <person name="Berard A."/>
            <person name="Deniot G."/>
            <person name="Guan M."/>
            <person name="Liu Z."/>
            <person name="Sun F."/>
            <person name="Lim Y.P."/>
            <person name="Lyons E."/>
            <person name="Town C.D."/>
            <person name="Bancroft I."/>
            <person name="Wang X."/>
            <person name="Meng J."/>
            <person name="Ma J."/>
            <person name="Pires J.C."/>
            <person name="King G.J."/>
            <person name="Brunel D."/>
            <person name="Delourme R."/>
            <person name="Renard M."/>
            <person name="Aury J.M."/>
            <person name="Adams K.L."/>
            <person name="Batley J."/>
            <person name="Snowdon R.J."/>
            <person name="Tost J."/>
            <person name="Edwards D."/>
            <person name="Zhou Y."/>
            <person name="Hua W."/>
            <person name="Sharpe A.G."/>
            <person name="Paterson A.H."/>
            <person name="Guan C."/>
            <person name="Wincker P."/>
        </authorList>
    </citation>
    <scope>NUCLEOTIDE SEQUENCE [LARGE SCALE GENOMIC DNA]</scope>
    <source>
        <strain evidence="9">cv. Darmor-bzh</strain>
    </source>
</reference>
<keyword evidence="2" id="KW-0479">Metal-binding</keyword>
<keyword evidence="4" id="KW-0636">Prenylation</keyword>
<dbReference type="EMBL" id="LK032294">
    <property type="protein sequence ID" value="CDY32432.1"/>
    <property type="molecule type" value="Genomic_DNA"/>
</dbReference>
<dbReference type="GO" id="GO:0046872">
    <property type="term" value="F:metal ion binding"/>
    <property type="evidence" value="ECO:0007669"/>
    <property type="project" value="UniProtKB-KW"/>
</dbReference>
<dbReference type="PROSITE" id="PS50846">
    <property type="entry name" value="HMA_2"/>
    <property type="match status" value="1"/>
</dbReference>
<dbReference type="Gramene" id="CDY32432">
    <property type="protein sequence ID" value="CDY32432"/>
    <property type="gene ID" value="GSBRNA2T00052039001"/>
</dbReference>
<proteinExistence type="inferred from homology"/>
<dbReference type="InterPro" id="IPR036163">
    <property type="entry name" value="HMA_dom_sf"/>
</dbReference>
<dbReference type="Pfam" id="PF00403">
    <property type="entry name" value="HMA"/>
    <property type="match status" value="1"/>
</dbReference>
<evidence type="ECO:0000313" key="8">
    <source>
        <dbReference type="EMBL" id="CDY32432.1"/>
    </source>
</evidence>
<sequence>MTKEKKKDNVRYMDVEFNVSMHCNECERKIARVISKFKGVETFTTDMNGHKVVVTGRLDPKKLLKKLRKKTGKRVKIVAKDDKDDESSKYAEDENVLVIDMELIGLGDEQVLGYNDRELEKFMWFSDENPKSICCIS</sequence>
<feature type="domain" description="HMA" evidence="6">
    <location>
        <begin position="12"/>
        <end position="76"/>
    </location>
</feature>
<reference evidence="8" key="2">
    <citation type="submission" date="2014-06" db="EMBL/GenBank/DDBJ databases">
        <authorList>
            <person name="Genoscope - CEA"/>
        </authorList>
    </citation>
    <scope>NUCLEOTIDE SEQUENCE</scope>
</reference>
<keyword evidence="1" id="KW-0488">Methylation</keyword>
<accession>A0A078H4L7</accession>
<dbReference type="Proteomes" id="UP001295469">
    <property type="component" value="Chromosome C03"/>
</dbReference>
<dbReference type="CDD" id="cd00371">
    <property type="entry name" value="HMA"/>
    <property type="match status" value="1"/>
</dbReference>
<dbReference type="AlphaFoldDB" id="A0A078H4L7"/>
<evidence type="ECO:0000313" key="7">
    <source>
        <dbReference type="EMBL" id="CAF1705273.1"/>
    </source>
</evidence>
<evidence type="ECO:0000313" key="9">
    <source>
        <dbReference type="Proteomes" id="UP000028999"/>
    </source>
</evidence>
<organism evidence="8 9">
    <name type="scientific">Brassica napus</name>
    <name type="common">Rape</name>
    <dbReference type="NCBI Taxonomy" id="3708"/>
    <lineage>
        <taxon>Eukaryota</taxon>
        <taxon>Viridiplantae</taxon>
        <taxon>Streptophyta</taxon>
        <taxon>Embryophyta</taxon>
        <taxon>Tracheophyta</taxon>
        <taxon>Spermatophyta</taxon>
        <taxon>Magnoliopsida</taxon>
        <taxon>eudicotyledons</taxon>
        <taxon>Gunneridae</taxon>
        <taxon>Pentapetalae</taxon>
        <taxon>rosids</taxon>
        <taxon>malvids</taxon>
        <taxon>Brassicales</taxon>
        <taxon>Brassicaceae</taxon>
        <taxon>Brassiceae</taxon>
        <taxon>Brassica</taxon>
    </lineage>
</organism>
<dbReference type="Gene3D" id="3.30.70.100">
    <property type="match status" value="1"/>
</dbReference>
<keyword evidence="3" id="KW-0449">Lipoprotein</keyword>